<keyword evidence="1" id="KW-1133">Transmembrane helix</keyword>
<reference evidence="2 3" key="1">
    <citation type="submission" date="2018-11" db="EMBL/GenBank/DDBJ databases">
        <title>Draft genome sequence of Ferruginibacter sp. BO-59.</title>
        <authorList>
            <person name="Im W.T."/>
        </authorList>
    </citation>
    <scope>NUCLEOTIDE SEQUENCE [LARGE SCALE GENOMIC DNA]</scope>
    <source>
        <strain evidence="2 3">BO-59</strain>
    </source>
</reference>
<evidence type="ECO:0000313" key="3">
    <source>
        <dbReference type="Proteomes" id="UP000267223"/>
    </source>
</evidence>
<evidence type="ECO:0008006" key="4">
    <source>
        <dbReference type="Google" id="ProtNLM"/>
    </source>
</evidence>
<evidence type="ECO:0000256" key="1">
    <source>
        <dbReference type="SAM" id="Phobius"/>
    </source>
</evidence>
<feature type="transmembrane region" description="Helical" evidence="1">
    <location>
        <begin position="6"/>
        <end position="26"/>
    </location>
</feature>
<comment type="caution">
    <text evidence="2">The sequence shown here is derived from an EMBL/GenBank/DDBJ whole genome shotgun (WGS) entry which is preliminary data.</text>
</comment>
<feature type="transmembrane region" description="Helical" evidence="1">
    <location>
        <begin position="151"/>
        <end position="171"/>
    </location>
</feature>
<keyword evidence="1" id="KW-0812">Transmembrane</keyword>
<organism evidence="2 3">
    <name type="scientific">Hanamia caeni</name>
    <dbReference type="NCBI Taxonomy" id="2294116"/>
    <lineage>
        <taxon>Bacteria</taxon>
        <taxon>Pseudomonadati</taxon>
        <taxon>Bacteroidota</taxon>
        <taxon>Chitinophagia</taxon>
        <taxon>Chitinophagales</taxon>
        <taxon>Chitinophagaceae</taxon>
        <taxon>Hanamia</taxon>
    </lineage>
</organism>
<evidence type="ECO:0000313" key="2">
    <source>
        <dbReference type="EMBL" id="RNI33609.1"/>
    </source>
</evidence>
<dbReference type="EMBL" id="RJJR01000018">
    <property type="protein sequence ID" value="RNI33609.1"/>
    <property type="molecule type" value="Genomic_DNA"/>
</dbReference>
<keyword evidence="1" id="KW-0472">Membrane</keyword>
<keyword evidence="3" id="KW-1185">Reference proteome</keyword>
<feature type="transmembrane region" description="Helical" evidence="1">
    <location>
        <begin position="117"/>
        <end position="139"/>
    </location>
</feature>
<name>A0A3M9N766_9BACT</name>
<protein>
    <recommendedName>
        <fullName evidence="4">MotA/TolQ/ExbB proton channel domain-containing protein</fullName>
    </recommendedName>
</protein>
<dbReference type="RefSeq" id="WP_123122234.1">
    <property type="nucleotide sequence ID" value="NZ_RJJR01000018.1"/>
</dbReference>
<sequence length="513" mass="58628">MNENLFYLIELVVTLVVLSLQFNFFFQTKRKVGELNLIFPEISLEGDFIIKKDINGTEVELIKDDVAFFGFIFKDMLSSINRYLVKNKGAVDFSIIKSIVERSTQAKENEVSSTVSLPLYIGLMGTFIGVILGLLKIAFLGGVSDENINAFIGGIFIAMVASLCGLVLTVINNSGNFKKAKTITDDRKNKFFNFLQVELLPHLGSSLYDTLDRLRVNINDFNDKFSNNVKMFDTNFTSNIYHLKQSVESIADNINPIIENTNSQKEFLKELRGIGYNRMAEANIKVFTLMKEAGPNFVKFIDKQKELNESIEKTADFVNTIRSVMDRIKTFEESINKLGDRIDNADYMSSDLLKKVERKMSELDNQFEVLKQHSQTSNSDIYNFFERESTKIEKLVAHIENEIERALDFNIDNNPFQKLMLLDKLSQLQNLEIIVKDNLESKAKREEIYQEISGTKKSVETVNKYLSSIDSTLVEINEGEEESEAVVTEETDENNVSFLEKLFGSNGKHRRKE</sequence>
<dbReference type="Proteomes" id="UP000267223">
    <property type="component" value="Unassembled WGS sequence"/>
</dbReference>
<accession>A0A3M9N766</accession>
<gene>
    <name evidence="2" type="ORF">EFY79_18490</name>
</gene>
<proteinExistence type="predicted"/>
<dbReference type="OrthoDB" id="1066121at2"/>
<dbReference type="AlphaFoldDB" id="A0A3M9N766"/>